<dbReference type="RefSeq" id="WP_206716583.1">
    <property type="nucleotide sequence ID" value="NZ_CP071091.1"/>
</dbReference>
<evidence type="ECO:0000313" key="1">
    <source>
        <dbReference type="EMBL" id="QSQ14826.1"/>
    </source>
</evidence>
<evidence type="ECO:0000313" key="2">
    <source>
        <dbReference type="Proteomes" id="UP000663090"/>
    </source>
</evidence>
<name>A0ABX7N8N8_9BACT</name>
<organism evidence="1 2">
    <name type="scientific">Myxococcus landrumensis</name>
    <dbReference type="NCBI Taxonomy" id="2813577"/>
    <lineage>
        <taxon>Bacteria</taxon>
        <taxon>Pseudomonadati</taxon>
        <taxon>Myxococcota</taxon>
        <taxon>Myxococcia</taxon>
        <taxon>Myxococcales</taxon>
        <taxon>Cystobacterineae</taxon>
        <taxon>Myxococcaceae</taxon>
        <taxon>Myxococcus</taxon>
    </lineage>
</organism>
<keyword evidence="2" id="KW-1185">Reference proteome</keyword>
<evidence type="ECO:0008006" key="3">
    <source>
        <dbReference type="Google" id="ProtNLM"/>
    </source>
</evidence>
<protein>
    <recommendedName>
        <fullName evidence="3">Transcriptional regulator</fullName>
    </recommendedName>
</protein>
<proteinExistence type="predicted"/>
<dbReference type="EMBL" id="CP071091">
    <property type="protein sequence ID" value="QSQ14826.1"/>
    <property type="molecule type" value="Genomic_DNA"/>
</dbReference>
<accession>A0ABX7N8N8</accession>
<dbReference type="Proteomes" id="UP000663090">
    <property type="component" value="Chromosome"/>
</dbReference>
<sequence length="126" mass="14147">MSPLDWLEAAARRSSLESWTLGHAFERYRELEERTPAQLAEDLGCTQEQVQWLALCHRPEEGEGFAEQVGQLAKRFEVDLLRLTRVLRRVEVMDALQLAGADGEEAGEDAVLLAARDRSGEGENHS</sequence>
<reference evidence="1 2" key="1">
    <citation type="submission" date="2021-02" db="EMBL/GenBank/DDBJ databases">
        <title>De Novo genome assembly of isolated myxobacteria.</title>
        <authorList>
            <person name="Stevens D.C."/>
        </authorList>
    </citation>
    <scope>NUCLEOTIDE SEQUENCE [LARGE SCALE GENOMIC DNA]</scope>
    <source>
        <strain evidence="1 2">SCHIC003</strain>
    </source>
</reference>
<gene>
    <name evidence="1" type="ORF">JY572_01670</name>
</gene>